<keyword evidence="2" id="KW-0812">Transmembrane</keyword>
<evidence type="ECO:0000256" key="1">
    <source>
        <dbReference type="SAM" id="MobiDB-lite"/>
    </source>
</evidence>
<organism evidence="3 4">
    <name type="scientific">Coccomyxa viridis</name>
    <dbReference type="NCBI Taxonomy" id="1274662"/>
    <lineage>
        <taxon>Eukaryota</taxon>
        <taxon>Viridiplantae</taxon>
        <taxon>Chlorophyta</taxon>
        <taxon>core chlorophytes</taxon>
        <taxon>Trebouxiophyceae</taxon>
        <taxon>Trebouxiophyceae incertae sedis</taxon>
        <taxon>Coccomyxaceae</taxon>
        <taxon>Coccomyxa</taxon>
    </lineage>
</organism>
<keyword evidence="2" id="KW-0472">Membrane</keyword>
<dbReference type="Proteomes" id="UP001497392">
    <property type="component" value="Unassembled WGS sequence"/>
</dbReference>
<reference evidence="3 4" key="1">
    <citation type="submission" date="2024-06" db="EMBL/GenBank/DDBJ databases">
        <authorList>
            <person name="Kraege A."/>
            <person name="Thomma B."/>
        </authorList>
    </citation>
    <scope>NUCLEOTIDE SEQUENCE [LARGE SCALE GENOMIC DNA]</scope>
</reference>
<comment type="caution">
    <text evidence="3">The sequence shown here is derived from an EMBL/GenBank/DDBJ whole genome shotgun (WGS) entry which is preliminary data.</text>
</comment>
<sequence length="181" mass="20081">MATKLVTGQNHALAHLNQVYHGHRACRPSQLAIRKNSTRSSTKRCGVVAAASEESRESTSSFDEESRLEALERGVRKRQGAQSISAAQRKAERQSQVQSVPSGGMAEWKEGQLFPKGWGDMNAFQKVAELYTGKRGLLFWMGKLTYALIFIVIGGWIVFRFVLPGLGVLELQNGLDSRPNY</sequence>
<feature type="transmembrane region" description="Helical" evidence="2">
    <location>
        <begin position="144"/>
        <end position="163"/>
    </location>
</feature>
<evidence type="ECO:0000313" key="3">
    <source>
        <dbReference type="EMBL" id="CAL5225688.1"/>
    </source>
</evidence>
<feature type="region of interest" description="Disordered" evidence="1">
    <location>
        <begin position="73"/>
        <end position="102"/>
    </location>
</feature>
<proteinExistence type="predicted"/>
<keyword evidence="2" id="KW-1133">Transmembrane helix</keyword>
<protein>
    <submittedName>
        <fullName evidence="3">G8553 protein</fullName>
    </submittedName>
</protein>
<dbReference type="PANTHER" id="PTHR36347">
    <property type="entry name" value="EXPRESSED PROTEIN"/>
    <property type="match status" value="1"/>
</dbReference>
<accession>A0ABP1G5E6</accession>
<evidence type="ECO:0000256" key="2">
    <source>
        <dbReference type="SAM" id="Phobius"/>
    </source>
</evidence>
<name>A0ABP1G5E6_9CHLO</name>
<gene>
    <name evidence="3" type="primary">g8553</name>
    <name evidence="3" type="ORF">VP750_LOCUS7347</name>
</gene>
<keyword evidence="4" id="KW-1185">Reference proteome</keyword>
<evidence type="ECO:0000313" key="4">
    <source>
        <dbReference type="Proteomes" id="UP001497392"/>
    </source>
</evidence>
<dbReference type="PANTHER" id="PTHR36347:SF1">
    <property type="entry name" value="EXPRESSED PROTEIN"/>
    <property type="match status" value="1"/>
</dbReference>
<dbReference type="EMBL" id="CAXHTA020000012">
    <property type="protein sequence ID" value="CAL5225688.1"/>
    <property type="molecule type" value="Genomic_DNA"/>
</dbReference>